<dbReference type="AlphaFoldDB" id="K1R398"/>
<dbReference type="HOGENOM" id="CLU_1612400_0_0_1"/>
<dbReference type="EMBL" id="JH818873">
    <property type="protein sequence ID" value="EKC40223.1"/>
    <property type="molecule type" value="Genomic_DNA"/>
</dbReference>
<dbReference type="SUPFAM" id="SSF52540">
    <property type="entry name" value="P-loop containing nucleoside triphosphate hydrolases"/>
    <property type="match status" value="1"/>
</dbReference>
<organism evidence="1">
    <name type="scientific">Magallana gigas</name>
    <name type="common">Pacific oyster</name>
    <name type="synonym">Crassostrea gigas</name>
    <dbReference type="NCBI Taxonomy" id="29159"/>
    <lineage>
        <taxon>Eukaryota</taxon>
        <taxon>Metazoa</taxon>
        <taxon>Spiralia</taxon>
        <taxon>Lophotrochozoa</taxon>
        <taxon>Mollusca</taxon>
        <taxon>Bivalvia</taxon>
        <taxon>Autobranchia</taxon>
        <taxon>Pteriomorphia</taxon>
        <taxon>Ostreida</taxon>
        <taxon>Ostreoidea</taxon>
        <taxon>Ostreidae</taxon>
        <taxon>Magallana</taxon>
    </lineage>
</organism>
<dbReference type="Pfam" id="PF00025">
    <property type="entry name" value="Arf"/>
    <property type="match status" value="1"/>
</dbReference>
<dbReference type="GO" id="GO:0005525">
    <property type="term" value="F:GTP binding"/>
    <property type="evidence" value="ECO:0007669"/>
    <property type="project" value="InterPro"/>
</dbReference>
<proteinExistence type="predicted"/>
<sequence>MKKGSIPVYSGRGMVIGCAKAGKTTLVKKLKGEKNLNTEPTKGIEIHIHEFKLNAEENTIISCKGNEKNKGCLCITPSAGDHKTEVNIENNEQSEAENEETNPKTNHQNSEQNYIKYWLGSIHTYSSESAPVILVASHSEDIDDDPDKKLTDDMHYERIEYAPKH</sequence>
<dbReference type="InterPro" id="IPR006689">
    <property type="entry name" value="Small_GTPase_ARF/SAR"/>
</dbReference>
<name>K1R398_MAGGI</name>
<reference evidence="1" key="1">
    <citation type="journal article" date="2012" name="Nature">
        <title>The oyster genome reveals stress adaptation and complexity of shell formation.</title>
        <authorList>
            <person name="Zhang G."/>
            <person name="Fang X."/>
            <person name="Guo X."/>
            <person name="Li L."/>
            <person name="Luo R."/>
            <person name="Xu F."/>
            <person name="Yang P."/>
            <person name="Zhang L."/>
            <person name="Wang X."/>
            <person name="Qi H."/>
            <person name="Xiong Z."/>
            <person name="Que H."/>
            <person name="Xie Y."/>
            <person name="Holland P.W."/>
            <person name="Paps J."/>
            <person name="Zhu Y."/>
            <person name="Wu F."/>
            <person name="Chen Y."/>
            <person name="Wang J."/>
            <person name="Peng C."/>
            <person name="Meng J."/>
            <person name="Yang L."/>
            <person name="Liu J."/>
            <person name="Wen B."/>
            <person name="Zhang N."/>
            <person name="Huang Z."/>
            <person name="Zhu Q."/>
            <person name="Feng Y."/>
            <person name="Mount A."/>
            <person name="Hedgecock D."/>
            <person name="Xu Z."/>
            <person name="Liu Y."/>
            <person name="Domazet-Loso T."/>
            <person name="Du Y."/>
            <person name="Sun X."/>
            <person name="Zhang S."/>
            <person name="Liu B."/>
            <person name="Cheng P."/>
            <person name="Jiang X."/>
            <person name="Li J."/>
            <person name="Fan D."/>
            <person name="Wang W."/>
            <person name="Fu W."/>
            <person name="Wang T."/>
            <person name="Wang B."/>
            <person name="Zhang J."/>
            <person name="Peng Z."/>
            <person name="Li Y."/>
            <person name="Li N."/>
            <person name="Wang J."/>
            <person name="Chen M."/>
            <person name="He Y."/>
            <person name="Tan F."/>
            <person name="Song X."/>
            <person name="Zheng Q."/>
            <person name="Huang R."/>
            <person name="Yang H."/>
            <person name="Du X."/>
            <person name="Chen L."/>
            <person name="Yang M."/>
            <person name="Gaffney P.M."/>
            <person name="Wang S."/>
            <person name="Luo L."/>
            <person name="She Z."/>
            <person name="Ming Y."/>
            <person name="Huang W."/>
            <person name="Zhang S."/>
            <person name="Huang B."/>
            <person name="Zhang Y."/>
            <person name="Qu T."/>
            <person name="Ni P."/>
            <person name="Miao G."/>
            <person name="Wang J."/>
            <person name="Wang Q."/>
            <person name="Steinberg C.E."/>
            <person name="Wang H."/>
            <person name="Li N."/>
            <person name="Qian L."/>
            <person name="Zhang G."/>
            <person name="Li Y."/>
            <person name="Yang H."/>
            <person name="Liu X."/>
            <person name="Wang J."/>
            <person name="Yin Y."/>
            <person name="Wang J."/>
        </authorList>
    </citation>
    <scope>NUCLEOTIDE SEQUENCE [LARGE SCALE GENOMIC DNA]</scope>
    <source>
        <strain evidence="1">05x7-T-G4-1.051#20</strain>
    </source>
</reference>
<protein>
    <submittedName>
        <fullName evidence="1">Uncharacterized protein</fullName>
    </submittedName>
</protein>
<dbReference type="GO" id="GO:0003924">
    <property type="term" value="F:GTPase activity"/>
    <property type="evidence" value="ECO:0007669"/>
    <property type="project" value="InterPro"/>
</dbReference>
<dbReference type="Gene3D" id="3.40.50.300">
    <property type="entry name" value="P-loop containing nucleotide triphosphate hydrolases"/>
    <property type="match status" value="1"/>
</dbReference>
<dbReference type="InterPro" id="IPR027417">
    <property type="entry name" value="P-loop_NTPase"/>
</dbReference>
<accession>K1R398</accession>
<dbReference type="InParanoid" id="K1R398"/>
<gene>
    <name evidence="1" type="ORF">CGI_10027872</name>
</gene>
<evidence type="ECO:0000313" key="1">
    <source>
        <dbReference type="EMBL" id="EKC40223.1"/>
    </source>
</evidence>